<accession>A0A834P804</accession>
<proteinExistence type="predicted"/>
<organism evidence="1 2">
    <name type="scientific">Vespula pensylvanica</name>
    <name type="common">Western yellow jacket</name>
    <name type="synonym">Wasp</name>
    <dbReference type="NCBI Taxonomy" id="30213"/>
    <lineage>
        <taxon>Eukaryota</taxon>
        <taxon>Metazoa</taxon>
        <taxon>Ecdysozoa</taxon>
        <taxon>Arthropoda</taxon>
        <taxon>Hexapoda</taxon>
        <taxon>Insecta</taxon>
        <taxon>Pterygota</taxon>
        <taxon>Neoptera</taxon>
        <taxon>Endopterygota</taxon>
        <taxon>Hymenoptera</taxon>
        <taxon>Apocrita</taxon>
        <taxon>Aculeata</taxon>
        <taxon>Vespoidea</taxon>
        <taxon>Vespidae</taxon>
        <taxon>Vespinae</taxon>
        <taxon>Vespula</taxon>
    </lineage>
</organism>
<gene>
    <name evidence="1" type="ORF">H0235_004827</name>
</gene>
<reference evidence="1" key="1">
    <citation type="journal article" date="2020" name="G3 (Bethesda)">
        <title>High-Quality Assemblies for Three Invasive Social Wasps from the &lt;i&gt;Vespula&lt;/i&gt; Genus.</title>
        <authorList>
            <person name="Harrop T.W.R."/>
            <person name="Guhlin J."/>
            <person name="McLaughlin G.M."/>
            <person name="Permina E."/>
            <person name="Stockwell P."/>
            <person name="Gilligan J."/>
            <person name="Le Lec M.F."/>
            <person name="Gruber M.A.M."/>
            <person name="Quinn O."/>
            <person name="Lovegrove M."/>
            <person name="Duncan E.J."/>
            <person name="Remnant E.J."/>
            <person name="Van Eeckhoven J."/>
            <person name="Graham B."/>
            <person name="Knapp R.A."/>
            <person name="Langford K.W."/>
            <person name="Kronenberg Z."/>
            <person name="Press M.O."/>
            <person name="Eacker S.M."/>
            <person name="Wilson-Rankin E.E."/>
            <person name="Purcell J."/>
            <person name="Lester P.J."/>
            <person name="Dearden P.K."/>
        </authorList>
    </citation>
    <scope>NUCLEOTIDE SEQUENCE</scope>
    <source>
        <strain evidence="1">Volc-1</strain>
    </source>
</reference>
<evidence type="ECO:0000313" key="2">
    <source>
        <dbReference type="Proteomes" id="UP000600918"/>
    </source>
</evidence>
<sequence length="116" mass="13204">MEVSYLVFSRFGERNERRDITEAIILIDVRDRGDEGLRGAIHPTRNPSTCPAAFVNVHVVRLGQMIRSEIFPLPIVSPRARVNQMGWFGLRNPCLMHLPTDFKAVGRKDRMIVDGC</sequence>
<dbReference type="Proteomes" id="UP000600918">
    <property type="component" value="Unassembled WGS sequence"/>
</dbReference>
<protein>
    <submittedName>
        <fullName evidence="1">Uncharacterized protein</fullName>
    </submittedName>
</protein>
<dbReference type="EMBL" id="JACSDY010000003">
    <property type="protein sequence ID" value="KAF7431903.1"/>
    <property type="molecule type" value="Genomic_DNA"/>
</dbReference>
<comment type="caution">
    <text evidence="1">The sequence shown here is derived from an EMBL/GenBank/DDBJ whole genome shotgun (WGS) entry which is preliminary data.</text>
</comment>
<dbReference type="AlphaFoldDB" id="A0A834P804"/>
<evidence type="ECO:0000313" key="1">
    <source>
        <dbReference type="EMBL" id="KAF7431903.1"/>
    </source>
</evidence>
<name>A0A834P804_VESPE</name>
<keyword evidence="2" id="KW-1185">Reference proteome</keyword>